<evidence type="ECO:0000313" key="1">
    <source>
        <dbReference type="EMBL" id="CAA7196615.1"/>
    </source>
</evidence>
<gene>
    <name evidence="1" type="ORF">CHRY9293_02695</name>
</gene>
<sequence>MIGSIKFNAFDDQAYVTRKELLKKLYYSQSTFSVK</sequence>
<protein>
    <submittedName>
        <fullName evidence="1">Uncharacterized protein</fullName>
    </submittedName>
</protein>
<organism evidence="1 2">
    <name type="scientific">Chryseobacterium potabilaquae</name>
    <dbReference type="NCBI Taxonomy" id="2675057"/>
    <lineage>
        <taxon>Bacteria</taxon>
        <taxon>Pseudomonadati</taxon>
        <taxon>Bacteroidota</taxon>
        <taxon>Flavobacteriia</taxon>
        <taxon>Flavobacteriales</taxon>
        <taxon>Weeksellaceae</taxon>
        <taxon>Chryseobacterium group</taxon>
        <taxon>Chryseobacterium</taxon>
    </lineage>
</organism>
<dbReference type="AlphaFoldDB" id="A0A6N4XDC5"/>
<evidence type="ECO:0000313" key="2">
    <source>
        <dbReference type="Proteomes" id="UP000445144"/>
    </source>
</evidence>
<proteinExistence type="predicted"/>
<dbReference type="Proteomes" id="UP000445144">
    <property type="component" value="Unassembled WGS sequence"/>
</dbReference>
<reference evidence="1 2" key="1">
    <citation type="submission" date="2020-01" db="EMBL/GenBank/DDBJ databases">
        <authorList>
            <person name="Rodrigo-Torres L."/>
            <person name="Arahal R. D."/>
            <person name="Lucena T."/>
        </authorList>
    </citation>
    <scope>NUCLEOTIDE SEQUENCE [LARGE SCALE GENOMIC DNA]</scope>
    <source>
        <strain evidence="1 2">CECT 9293</strain>
    </source>
</reference>
<keyword evidence="2" id="KW-1185">Reference proteome</keyword>
<accession>A0A6N4XDC5</accession>
<name>A0A6N4XDC5_9FLAO</name>
<dbReference type="EMBL" id="CACVBR010000027">
    <property type="protein sequence ID" value="CAA7196615.1"/>
    <property type="molecule type" value="Genomic_DNA"/>
</dbReference>